<feature type="compositionally biased region" description="Basic and acidic residues" evidence="1">
    <location>
        <begin position="125"/>
        <end position="135"/>
    </location>
</feature>
<dbReference type="Proteomes" id="UP000663873">
    <property type="component" value="Unassembled WGS sequence"/>
</dbReference>
<gene>
    <name evidence="5" type="ORF">HFQ381_LOCUS29033</name>
    <name evidence="2" type="ORF">LUA448_LOCUS1123</name>
    <name evidence="3" type="ORF">TIS948_LOCUS23386</name>
    <name evidence="4" type="ORF">UJA718_LOCUS24642</name>
</gene>
<dbReference type="Proteomes" id="UP000663851">
    <property type="component" value="Unassembled WGS sequence"/>
</dbReference>
<sequence length="145" mass="15665">MDINGDGTVGGKPAHPSNSNHYGSVGYATNPHQSSDGGLMNKLENVTHMDLNSDGRIGGSYNQPLNYNHEGHKQNQTMEPIKAGIEKVLETAQGNKAQEKLEKANDPNVKLNERVDAAFAAGKAKNSEHDHAVKGDHHKNKHSSH</sequence>
<dbReference type="OrthoDB" id="10044480at2759"/>
<organism evidence="4 6">
    <name type="scientific">Rotaria socialis</name>
    <dbReference type="NCBI Taxonomy" id="392032"/>
    <lineage>
        <taxon>Eukaryota</taxon>
        <taxon>Metazoa</taxon>
        <taxon>Spiralia</taxon>
        <taxon>Gnathifera</taxon>
        <taxon>Rotifera</taxon>
        <taxon>Eurotatoria</taxon>
        <taxon>Bdelloidea</taxon>
        <taxon>Philodinida</taxon>
        <taxon>Philodinidae</taxon>
        <taxon>Rotaria</taxon>
    </lineage>
</organism>
<accession>A0A820TLK2</accession>
<dbReference type="Proteomes" id="UP000663825">
    <property type="component" value="Unassembled WGS sequence"/>
</dbReference>
<dbReference type="EMBL" id="CAJOBO010004390">
    <property type="protein sequence ID" value="CAF4519559.1"/>
    <property type="molecule type" value="Genomic_DNA"/>
</dbReference>
<feature type="region of interest" description="Disordered" evidence="1">
    <location>
        <begin position="1"/>
        <end position="71"/>
    </location>
</feature>
<dbReference type="Proteomes" id="UP000663833">
    <property type="component" value="Unassembled WGS sequence"/>
</dbReference>
<feature type="region of interest" description="Disordered" evidence="1">
    <location>
        <begin position="121"/>
        <end position="145"/>
    </location>
</feature>
<name>A0A820TLK2_9BILA</name>
<evidence type="ECO:0000313" key="6">
    <source>
        <dbReference type="Proteomes" id="UP000663873"/>
    </source>
</evidence>
<evidence type="ECO:0000313" key="2">
    <source>
        <dbReference type="EMBL" id="CAF3183713.1"/>
    </source>
</evidence>
<evidence type="ECO:0000313" key="4">
    <source>
        <dbReference type="EMBL" id="CAF4477109.1"/>
    </source>
</evidence>
<dbReference type="AlphaFoldDB" id="A0A820TLK2"/>
<proteinExistence type="predicted"/>
<dbReference type="EMBL" id="CAJOBP010005755">
    <property type="protein sequence ID" value="CAF4477109.1"/>
    <property type="molecule type" value="Genomic_DNA"/>
</dbReference>
<evidence type="ECO:0000313" key="5">
    <source>
        <dbReference type="EMBL" id="CAF4519559.1"/>
    </source>
</evidence>
<dbReference type="EMBL" id="CAJNYD010000026">
    <property type="protein sequence ID" value="CAF3183713.1"/>
    <property type="molecule type" value="Genomic_DNA"/>
</dbReference>
<comment type="caution">
    <text evidence="4">The sequence shown here is derived from an EMBL/GenBank/DDBJ whole genome shotgun (WGS) entry which is preliminary data.</text>
</comment>
<keyword evidence="6" id="KW-1185">Reference proteome</keyword>
<protein>
    <submittedName>
        <fullName evidence="4">Uncharacterized protein</fullName>
    </submittedName>
</protein>
<feature type="compositionally biased region" description="Basic residues" evidence="1">
    <location>
        <begin position="136"/>
        <end position="145"/>
    </location>
</feature>
<dbReference type="EMBL" id="CAJNXB010004043">
    <property type="protein sequence ID" value="CAF3352229.1"/>
    <property type="molecule type" value="Genomic_DNA"/>
</dbReference>
<evidence type="ECO:0000313" key="3">
    <source>
        <dbReference type="EMBL" id="CAF3352229.1"/>
    </source>
</evidence>
<evidence type="ECO:0000256" key="1">
    <source>
        <dbReference type="SAM" id="MobiDB-lite"/>
    </source>
</evidence>
<reference evidence="4" key="1">
    <citation type="submission" date="2021-02" db="EMBL/GenBank/DDBJ databases">
        <authorList>
            <person name="Nowell W R."/>
        </authorList>
    </citation>
    <scope>NUCLEOTIDE SEQUENCE</scope>
</reference>